<dbReference type="InterPro" id="IPR021613">
    <property type="entry name" value="Receptor_IA-2_dom"/>
</dbReference>
<keyword evidence="4" id="KW-1133">Transmembrane helix</keyword>
<dbReference type="PANTHER" id="PTHR46106:SF5">
    <property type="entry name" value="RECEPTOR-TYPE TYROSINE-PROTEIN PHOSPHATASE N2"/>
    <property type="match status" value="1"/>
</dbReference>
<evidence type="ECO:0000256" key="3">
    <source>
        <dbReference type="ARBA" id="ARBA00022729"/>
    </source>
</evidence>
<keyword evidence="3" id="KW-0732">Signal</keyword>
<organism evidence="10 11">
    <name type="scientific">Bos indicus x Bos taurus</name>
    <name type="common">Hybrid cattle</name>
    <dbReference type="NCBI Taxonomy" id="30522"/>
    <lineage>
        <taxon>Eukaryota</taxon>
        <taxon>Metazoa</taxon>
        <taxon>Chordata</taxon>
        <taxon>Craniata</taxon>
        <taxon>Vertebrata</taxon>
        <taxon>Euteleostomi</taxon>
        <taxon>Mammalia</taxon>
        <taxon>Eutheria</taxon>
        <taxon>Laurasiatheria</taxon>
        <taxon>Artiodactyla</taxon>
        <taxon>Ruminantia</taxon>
        <taxon>Pecora</taxon>
        <taxon>Bovidae</taxon>
        <taxon>Bovinae</taxon>
        <taxon>Bos</taxon>
    </lineage>
</organism>
<reference evidence="10 11" key="1">
    <citation type="submission" date="2018-11" db="EMBL/GenBank/DDBJ databases">
        <title>Haplotype-resolved cattle genomes.</title>
        <authorList>
            <person name="Low W.Y."/>
            <person name="Tearle R."/>
            <person name="Bickhart D.M."/>
            <person name="Rosen B.D."/>
            <person name="Koren S."/>
            <person name="Rhie A."/>
            <person name="Hiendleder S."/>
            <person name="Phillippy A.M."/>
            <person name="Smith T.P.L."/>
            <person name="Williams J.L."/>
        </authorList>
    </citation>
    <scope>NUCLEOTIDE SEQUENCE [LARGE SCALE GENOMIC DNA]</scope>
</reference>
<feature type="region of interest" description="Disordered" evidence="8">
    <location>
        <begin position="539"/>
        <end position="612"/>
    </location>
</feature>
<dbReference type="GO" id="GO:0045202">
    <property type="term" value="C:synapse"/>
    <property type="evidence" value="ECO:0007669"/>
    <property type="project" value="TreeGrafter"/>
</dbReference>
<keyword evidence="7" id="KW-0325">Glycoprotein</keyword>
<evidence type="ECO:0000256" key="8">
    <source>
        <dbReference type="SAM" id="MobiDB-lite"/>
    </source>
</evidence>
<evidence type="ECO:0000256" key="2">
    <source>
        <dbReference type="ARBA" id="ARBA00022692"/>
    </source>
</evidence>
<dbReference type="GO" id="GO:0030141">
    <property type="term" value="C:secretory granule"/>
    <property type="evidence" value="ECO:0007669"/>
    <property type="project" value="InterPro"/>
</dbReference>
<evidence type="ECO:0000256" key="5">
    <source>
        <dbReference type="ARBA" id="ARBA00023136"/>
    </source>
</evidence>
<dbReference type="Pfam" id="PF11548">
    <property type="entry name" value="Receptor_IA-2"/>
    <property type="match status" value="1"/>
</dbReference>
<dbReference type="Proteomes" id="UP000429181">
    <property type="component" value="Chromosome 4"/>
</dbReference>
<dbReference type="PANTHER" id="PTHR46106">
    <property type="entry name" value="IA-2 PROTEIN TYROSINE PHOSPHATASE, ISOFORM C"/>
    <property type="match status" value="1"/>
</dbReference>
<evidence type="ECO:0000256" key="1">
    <source>
        <dbReference type="ARBA" id="ARBA00004167"/>
    </source>
</evidence>
<evidence type="ECO:0000313" key="10">
    <source>
        <dbReference type="Ensembl" id="ENSBIXP00005013855.1"/>
    </source>
</evidence>
<evidence type="ECO:0000259" key="9">
    <source>
        <dbReference type="Pfam" id="PF11548"/>
    </source>
</evidence>
<evidence type="ECO:0000256" key="4">
    <source>
        <dbReference type="ARBA" id="ARBA00022989"/>
    </source>
</evidence>
<dbReference type="GO" id="GO:0016020">
    <property type="term" value="C:membrane"/>
    <property type="evidence" value="ECO:0007669"/>
    <property type="project" value="UniProtKB-SubCell"/>
</dbReference>
<proteinExistence type="predicted"/>
<feature type="region of interest" description="Disordered" evidence="8">
    <location>
        <begin position="297"/>
        <end position="364"/>
    </location>
</feature>
<name>A0A4W2G6R9_BOBOX</name>
<dbReference type="GO" id="GO:0035773">
    <property type="term" value="P:insulin secretion involved in cellular response to glucose stimulus"/>
    <property type="evidence" value="ECO:0007669"/>
    <property type="project" value="TreeGrafter"/>
</dbReference>
<comment type="subcellular location">
    <subcellularLocation>
        <location evidence="1">Membrane</location>
        <topology evidence="1">Single-pass membrane protein</topology>
    </subcellularLocation>
</comment>
<feature type="domain" description="Protein-tyrosine phosphatase receptor IA-2 ectodomain" evidence="9">
    <location>
        <begin position="389"/>
        <end position="476"/>
    </location>
</feature>
<accession>A0A4W2G6R9</accession>
<reference evidence="10" key="2">
    <citation type="submission" date="2025-08" db="UniProtKB">
        <authorList>
            <consortium name="Ensembl"/>
        </authorList>
    </citation>
    <scope>IDENTIFICATION</scope>
</reference>
<keyword evidence="6" id="KW-0675">Receptor</keyword>
<protein>
    <recommendedName>
        <fullName evidence="9">Protein-tyrosine phosphatase receptor IA-2 ectodomain domain-containing protein</fullName>
    </recommendedName>
</protein>
<dbReference type="GeneTree" id="ENSGT00940000165471"/>
<dbReference type="Gene3D" id="3.30.70.2470">
    <property type="entry name" value="Protein-tyrosine phosphatase receptor IA-2 ectodomain"/>
    <property type="match status" value="1"/>
</dbReference>
<keyword evidence="5" id="KW-0472">Membrane</keyword>
<evidence type="ECO:0000256" key="6">
    <source>
        <dbReference type="ARBA" id="ARBA00023170"/>
    </source>
</evidence>
<dbReference type="AlphaFoldDB" id="A0A4W2G6R9"/>
<evidence type="ECO:0000313" key="11">
    <source>
        <dbReference type="Proteomes" id="UP000429181"/>
    </source>
</evidence>
<feature type="region of interest" description="Disordered" evidence="8">
    <location>
        <begin position="1"/>
        <end position="34"/>
    </location>
</feature>
<dbReference type="InterPro" id="IPR033522">
    <property type="entry name" value="IA-2/IA-2_beta"/>
</dbReference>
<evidence type="ECO:0000256" key="7">
    <source>
        <dbReference type="ARBA" id="ARBA00023180"/>
    </source>
</evidence>
<keyword evidence="2" id="KW-0812">Transmembrane</keyword>
<dbReference type="GO" id="GO:0051046">
    <property type="term" value="P:regulation of secretion"/>
    <property type="evidence" value="ECO:0007669"/>
    <property type="project" value="TreeGrafter"/>
</dbReference>
<dbReference type="InterPro" id="IPR038112">
    <property type="entry name" value="Receptor_IA-2_ectodomain_sf"/>
</dbReference>
<dbReference type="Ensembl" id="ENSBIXT00005023957.1">
    <property type="protein sequence ID" value="ENSBIXP00005013855.1"/>
    <property type="gene ID" value="ENSBIXG00005017942.1"/>
</dbReference>
<feature type="compositionally biased region" description="Basic and acidic residues" evidence="8">
    <location>
        <begin position="310"/>
        <end position="321"/>
    </location>
</feature>
<sequence>MARELASLPQTHPRHPEASSPARSSKQSVPDERSLSLEGGVLAEALQRYLPYLEALSQAAAAADALPGPELDRPPAQGEDPLADSVLTFVAQTSALTYAPAARADLAGGRPLRTLRRLQPDELSPKVAGGVDRQRLVAALGAYAARKAPAPARDGDPAPRGLVRAPWRAPRVLSAPAAPQRWPSPTDPRDAPITDDEARVQMLLKDLQKRPAGVDGLSALDVDELVRALAIAVPSGGVAGAPGAAGRAGRRGAEMNGAGAALHRDRVPESRLRDGDEGLYREVNRLGVQLGDLLQGPGSPFLPAAPHLTEPFKTESKKGDDAEASLSSEEEHAGVENVRSQTYSKELLQRPPQARPGPGTAPQEALRLGAGAQVPPGPGLRLQVQPPEEEYGYIVMENDSLSLDEGTQALEGVARLLEVPAGVFTDVEVEGPAVTFRVRANAQNVTAAAAAKAAADNRDKLQTMSGLRVLQAGVGSVSDCAAGGLAGPGRGRSGGGLVLRWRGRCSRVVPGLCDAVWLPLKLCSVSPSRKCWSLWERDLPSSSDTGVRSAAGKLFSSSRGRGPSISLVTDPVGRGGESRAPARRRDTLGGVESQHRRAGHISRHSTESSISN</sequence>